<accession>A0A9P6UWW8</accession>
<comment type="subcellular location">
    <subcellularLocation>
        <location evidence="3">Cytoplasm</location>
    </subcellularLocation>
</comment>
<dbReference type="CDD" id="cd05008">
    <property type="entry name" value="SIS_GlmS_GlmD_1"/>
    <property type="match status" value="1"/>
</dbReference>
<proteinExistence type="inferred from homology"/>
<dbReference type="Pfam" id="PF11795">
    <property type="entry name" value="DUF3322"/>
    <property type="match status" value="1"/>
</dbReference>
<keyword evidence="11" id="KW-0315">Glutamine amidotransferase</keyword>
<dbReference type="Gene3D" id="3.40.50.10490">
    <property type="entry name" value="Glucose-6-phosphate isomerase like protein, domain 1"/>
    <property type="match status" value="2"/>
</dbReference>
<evidence type="ECO:0000259" key="15">
    <source>
        <dbReference type="PROSITE" id="PS51278"/>
    </source>
</evidence>
<keyword evidence="18" id="KW-1185">Reference proteome</keyword>
<dbReference type="FunFam" id="3.40.50.10490:FF:000001">
    <property type="entry name" value="Glutamine--fructose-6-phosphate aminotransferase [isomerizing]"/>
    <property type="match status" value="1"/>
</dbReference>
<dbReference type="InterPro" id="IPR021804">
    <property type="entry name" value="DUF3375"/>
</dbReference>
<dbReference type="PROSITE" id="PS51464">
    <property type="entry name" value="SIS"/>
    <property type="match status" value="2"/>
</dbReference>
<dbReference type="InterPro" id="IPR046348">
    <property type="entry name" value="SIS_dom_sf"/>
</dbReference>
<evidence type="ECO:0000256" key="13">
    <source>
        <dbReference type="ARBA" id="ARBA00033302"/>
    </source>
</evidence>
<gene>
    <name evidence="17" type="primary">SBCC3</name>
    <name evidence="17" type="ORF">BGZ97_011036</name>
</gene>
<dbReference type="SUPFAM" id="SSF53448">
    <property type="entry name" value="Nucleotide-diphospho-sugar transferases"/>
    <property type="match status" value="1"/>
</dbReference>
<dbReference type="SUPFAM" id="SSF53697">
    <property type="entry name" value="SIS domain"/>
    <property type="match status" value="1"/>
</dbReference>
<dbReference type="CDD" id="cd02540">
    <property type="entry name" value="GT2_GlmU_N_bac"/>
    <property type="match status" value="1"/>
</dbReference>
<dbReference type="Pfam" id="PF12804">
    <property type="entry name" value="NTP_transf_3"/>
    <property type="match status" value="1"/>
</dbReference>
<dbReference type="InterPro" id="IPR038009">
    <property type="entry name" value="GlmU_C_LbH"/>
</dbReference>
<dbReference type="GO" id="GO:0019134">
    <property type="term" value="F:glucosamine-1-phosphate N-acetyltransferase activity"/>
    <property type="evidence" value="ECO:0007669"/>
    <property type="project" value="InterPro"/>
</dbReference>
<organism evidence="17 18">
    <name type="scientific">Linnemannia gamsii</name>
    <dbReference type="NCBI Taxonomy" id="64522"/>
    <lineage>
        <taxon>Eukaryota</taxon>
        <taxon>Fungi</taxon>
        <taxon>Fungi incertae sedis</taxon>
        <taxon>Mucoromycota</taxon>
        <taxon>Mortierellomycotina</taxon>
        <taxon>Mortierellomycetes</taxon>
        <taxon>Mortierellales</taxon>
        <taxon>Mortierellaceae</taxon>
        <taxon>Linnemannia</taxon>
    </lineage>
</organism>
<dbReference type="InterPro" id="IPR018357">
    <property type="entry name" value="Hexapep_transf_CS"/>
</dbReference>
<dbReference type="EC" id="2.6.1.16" evidence="5"/>
<dbReference type="NCBIfam" id="TIGR01135">
    <property type="entry name" value="glmS"/>
    <property type="match status" value="1"/>
</dbReference>
<evidence type="ECO:0000256" key="7">
    <source>
        <dbReference type="ARBA" id="ARBA00022490"/>
    </source>
</evidence>
<evidence type="ECO:0000313" key="17">
    <source>
        <dbReference type="EMBL" id="KAG0323285.1"/>
    </source>
</evidence>
<evidence type="ECO:0000256" key="14">
    <source>
        <dbReference type="SAM" id="Coils"/>
    </source>
</evidence>
<evidence type="ECO:0000256" key="12">
    <source>
        <dbReference type="ARBA" id="ARBA00029805"/>
    </source>
</evidence>
<evidence type="ECO:0000256" key="1">
    <source>
        <dbReference type="ARBA" id="ARBA00001031"/>
    </source>
</evidence>
<dbReference type="Gene3D" id="3.60.20.10">
    <property type="entry name" value="Glutamine Phosphoribosylpyrophosphate, subunit 1, domain 1"/>
    <property type="match status" value="1"/>
</dbReference>
<evidence type="ECO:0000256" key="6">
    <source>
        <dbReference type="ARBA" id="ARBA00016090"/>
    </source>
</evidence>
<dbReference type="GO" id="GO:0000902">
    <property type="term" value="P:cell morphogenesis"/>
    <property type="evidence" value="ECO:0007669"/>
    <property type="project" value="InterPro"/>
</dbReference>
<dbReference type="Pfam" id="PF13555">
    <property type="entry name" value="AAA_29"/>
    <property type="match status" value="1"/>
</dbReference>
<dbReference type="PROSITE" id="PS00101">
    <property type="entry name" value="HEXAPEP_TRANSFERASES"/>
    <property type="match status" value="1"/>
</dbReference>
<dbReference type="OrthoDB" id="15235at2759"/>
<dbReference type="InterPro" id="IPR024537">
    <property type="entry name" value="DUF3322"/>
</dbReference>
<name>A0A9P6UWW8_9FUNG</name>
<dbReference type="GO" id="GO:0006487">
    <property type="term" value="P:protein N-linked glycosylation"/>
    <property type="evidence" value="ECO:0007669"/>
    <property type="project" value="TreeGrafter"/>
</dbReference>
<dbReference type="InterPro" id="IPR005882">
    <property type="entry name" value="Bifunctional_GlmU"/>
</dbReference>
<dbReference type="GO" id="GO:0004360">
    <property type="term" value="F:glutamine-fructose-6-phosphate transaminase (isomerizing) activity"/>
    <property type="evidence" value="ECO:0007669"/>
    <property type="project" value="UniProtKB-EC"/>
</dbReference>
<dbReference type="GO" id="GO:0097367">
    <property type="term" value="F:carbohydrate derivative binding"/>
    <property type="evidence" value="ECO:0007669"/>
    <property type="project" value="InterPro"/>
</dbReference>
<keyword evidence="8" id="KW-0032">Aminotransferase</keyword>
<evidence type="ECO:0000259" key="16">
    <source>
        <dbReference type="PROSITE" id="PS51464"/>
    </source>
</evidence>
<feature type="domain" description="SIS" evidence="16">
    <location>
        <begin position="718"/>
        <end position="859"/>
    </location>
</feature>
<comment type="function">
    <text evidence="2">Involved in amino sugar synthesis (formation of chitin, supplies the amino sugars of asparagine-linked oligosaccharides of glycoproteins).</text>
</comment>
<dbReference type="CDD" id="cd03353">
    <property type="entry name" value="LbH_GlmU_C"/>
    <property type="match status" value="1"/>
</dbReference>
<dbReference type="CDD" id="cd00267">
    <property type="entry name" value="ABC_ATPase"/>
    <property type="match status" value="1"/>
</dbReference>
<dbReference type="FunFam" id="3.40.50.10490:FF:000002">
    <property type="entry name" value="Glutamine--fructose-6-phosphate aminotransferase [isomerizing]"/>
    <property type="match status" value="1"/>
</dbReference>
<dbReference type="InterPro" id="IPR017932">
    <property type="entry name" value="GATase_2_dom"/>
</dbReference>
<dbReference type="Pfam" id="PF11855">
    <property type="entry name" value="DUF3375"/>
    <property type="match status" value="1"/>
</dbReference>
<dbReference type="Gene3D" id="2.160.10.10">
    <property type="entry name" value="Hexapeptide repeat proteins"/>
    <property type="match status" value="1"/>
</dbReference>
<dbReference type="PROSITE" id="PS51278">
    <property type="entry name" value="GATASE_TYPE_2"/>
    <property type="match status" value="1"/>
</dbReference>
<dbReference type="CDD" id="cd00714">
    <property type="entry name" value="GFAT"/>
    <property type="match status" value="1"/>
</dbReference>
<dbReference type="GO" id="GO:0006048">
    <property type="term" value="P:UDP-N-acetylglucosamine biosynthetic process"/>
    <property type="evidence" value="ECO:0007669"/>
    <property type="project" value="InterPro"/>
</dbReference>
<dbReference type="NCBIfam" id="NF001484">
    <property type="entry name" value="PRK00331.1"/>
    <property type="match status" value="1"/>
</dbReference>
<dbReference type="GO" id="GO:0005829">
    <property type="term" value="C:cytosol"/>
    <property type="evidence" value="ECO:0007669"/>
    <property type="project" value="TreeGrafter"/>
</dbReference>
<dbReference type="Gene3D" id="3.90.550.10">
    <property type="entry name" value="Spore Coat Polysaccharide Biosynthesis Protein SpsA, Chain A"/>
    <property type="match status" value="1"/>
</dbReference>
<sequence>MRSALPKVLHLLAGQPLLCHVLDTARALQPAKIVVVLGHGAQAVQQAVALPAVEFVIQAQQLGTGHALQQALPLLDRSMPVLVLYGDVPLISVPTLERLIKQASAAPNAERCAILTATLAEPSGYGRIVRESMGRVVRIVEQKDASPDECKIHEVNTGIMLLPGARIATWLAELNNNNAQHEYYLTDVIERAIAENVDVVTSQPDNISETMGVNNKAQLALLERTYQRQLADALLDHGVTLADPARIDIRGALTCGHEVSIDVNCVFEGAVKLADGVSIGPHCVLKNAVIGAGAKINALTHIEGAHIGERAVIGPYARLRPGAILAEDTHIGNFVEVKNAMLGASSKANHLSYIGDAEVGAHVNIGAGTITCNYDGAQKHRTVIEDNVFVGSATQLVAPVKIAQGVTIAAGTTVWQDVPAGTLALNEKTQIAKADYSYMCGIVGAVAQRNIVPVLIEGLRRLEYRGYDSCGVAVLAEKELRRARSVSRVAHLATEAQTTHLAGDIGIAHTRWATHGAPVTDNAHPIFSRETIALVHNGIIENYEVLREALQAQGYEFISQTDTEVIAHLIHSVYRGDLFSAVRAAVRQLHGAFAIAVFSRDEPHSIVGARQGSPLVVGVGDNEHFLASDALALAGSTERFIFLEEGDVVQLSRTASCIADHTGAIVEREIRTVAAYGTAVELGPYRHFMQKEIFEQPRAIADTLPVAEAFIPAHFGEHAEQIFAGIDSLLILACGTSYYAGLTAKYWFESIVALPTQVEIASEYRYRDSVPNPHSLVVVISQSGETADTLAALKHAQALGHTRTLAICNVASSAMVRQTALAFLTHAGTEIGVASTKAFTTQLVALFMLAVTLGKLRGRVAASAEETYLKQLRHLPAALNHVLALEPQIIAWAEQFASKENALFLGRGLHYPIALEGALKLKEISYIHAEAYPAGELKHGPLALVTRAMPVVTVAPNDALLEKLKSNIQEVRARGGELYVFADADTRIVNGEGLHVIRLPEHYDYLDDWAADKCGWLRKYYTADSDEPHYDLTFAAELAINWLAGLKQRQFIGTESRLIMVFELLRQIAEGTQLDPAARIAELEKRKGVIENEIARIQSGQLDLMGATQVRERFLQMVATARELLADFRAVEQNFRCLDRSVRERIATWGGSKGELLGEIFGQRDVIADSDEGKSFRAFWDLLMSPARQEELSGLLETALSLEPVRGLMPDSRLLRIHYDWLEAGEVTQRTVARLSEQLRRYLDDQTWLENRRIMQLIRNIEQKALAARDQIQADALTSFMTLDKLTPAIRLTMERTLYSPPFKPEISQHILADDGVAIATDALFEQLSNIRWNKVWLSWLFTLASRLIQTTMGVRDYYVIIGLELVLDEAEGYAYLRQRPVVEGAAELPRLLPRRPLSYPRVWNLQPGGDNILLTGDIGSGKSTLVDAITTLLVPAQKIAYNKAAGADARERSLRTYVLGHYKSERGDGNATARAVTLRDHNSYSVLLSIFHNEGFDQTVTLAQVFWFKDPRGQPERFYIVADHALSVAEHFADFGADISKLRKRLRNTRGITLHESFTQYGADFRRRFGIANEQAMDLFHQTVSMKSVGNLTQFVRDHMLEAFPVEARIAALIAHFDDLNRAHESVLKAKAQISHLAPLIENCNQHARQVAEVEQLRNCWDALRPWFAHLKSGLLQKWMSQLHNESERLSINSLALADKKRSALASRDEIKQAIAANGGDRLERIRSDIFLTQQTKDERAKRAEQYDALAQAVGLSGAVNAEAFTSNRRAIEAGQAACVAKLDRLQDELTEKGVGLRQLEFQHNELELELASLRKRRSNIPDQMLKLRDILCDALDLSADDLPFVGELIQVRDEEKAWEGAAERLLHSFGISLLVPDIHYARLAAWVDQTHLGARLVYYRVRFVAQTNQHAVHPASLARKLAVKPESPFYNWLDTELGRRFDYVCCPTLDQFYREKRAITRSGQIKAGDERHEKDDRRRLDDRARYVLGWSNEAKIAVLEKQASDLKTRMQASIAQIAVAQGELATQQKKLGTWQQLAVFSNFQELEWRSLLLKIEQLEREKQQLEAASDVLSTLEQQLAKISEALQETESSIQKNSRAQGTNEEKLNQAESTLKDCELLLQAMPLHVQIDYFPLLEAMRPEVLGKQALTVETCDNREKDMGAWLRQKIGDKSRRIDQVRDKIIDAMRTYTLAYPLATREVDVSVEAAHEYRSMLKNLQSDDLPRFEARFKELLNENTIREIAGFQSQLHRERQTIRERIALINHSLRDIDYNPNRYIALEAEPNVDVELRDFQQNLRTCTEGALTGSADEEYSEAKFLQVRSIIERFRGREGSAEFDRNWTRKVTDVRNWFTFSASERWRNDDREHEHYTDSGGKSGGQKEKLAYTVLAASLAYQFGLEKGPTHSRSFRFVVIDEAFGRGSDESARYGLELFKRMNLQLLIPEAYAVMHRFDEVRDWIRLLEKASKAVRGYGYEIEWQELNHRQLGRNRIPTKVILPTAADALRLLGRQRDAARFDQLAAITLEAFPELKEWLSRRALTVLESAEIWERIMAILQWFRQRPKPGIYLRQLDIAGIDTKFIETRKGLLTELLDQVLPASAIEPSATGARHFELRYGLLTGQALLRPAA</sequence>
<dbReference type="InterPro" id="IPR011004">
    <property type="entry name" value="Trimer_LpxA-like_sf"/>
</dbReference>
<evidence type="ECO:0000256" key="10">
    <source>
        <dbReference type="ARBA" id="ARBA00022737"/>
    </source>
</evidence>
<dbReference type="GO" id="GO:0000287">
    <property type="term" value="F:magnesium ion binding"/>
    <property type="evidence" value="ECO:0007669"/>
    <property type="project" value="InterPro"/>
</dbReference>
<evidence type="ECO:0000256" key="4">
    <source>
        <dbReference type="ARBA" id="ARBA00004775"/>
    </source>
</evidence>
<evidence type="ECO:0000313" key="18">
    <source>
        <dbReference type="Proteomes" id="UP000823405"/>
    </source>
</evidence>
<dbReference type="InterPro" id="IPR056729">
    <property type="entry name" value="GMPPB_C"/>
</dbReference>
<dbReference type="FunFam" id="3.60.20.10:FF:000006">
    <property type="entry name" value="Glutamine--fructose-6-phosphate aminotransferase [isomerizing]"/>
    <property type="match status" value="1"/>
</dbReference>
<dbReference type="InterPro" id="IPR001347">
    <property type="entry name" value="SIS_dom"/>
</dbReference>
<keyword evidence="10" id="KW-0677">Repeat</keyword>
<dbReference type="InterPro" id="IPR029055">
    <property type="entry name" value="Ntn_hydrolases_N"/>
</dbReference>
<dbReference type="InterPro" id="IPR025877">
    <property type="entry name" value="MobA-like_NTP_Trfase"/>
</dbReference>
<dbReference type="EMBL" id="JAAAIN010000006">
    <property type="protein sequence ID" value="KAG0323285.1"/>
    <property type="molecule type" value="Genomic_DNA"/>
</dbReference>
<feature type="domain" description="SIS" evidence="16">
    <location>
        <begin position="892"/>
        <end position="1021"/>
    </location>
</feature>
<keyword evidence="9" id="KW-0808">Transferase</keyword>
<feature type="coiled-coil region" evidence="14">
    <location>
        <begin position="2050"/>
        <end position="2094"/>
    </location>
</feature>
<dbReference type="PANTHER" id="PTHR10937:SF0">
    <property type="entry name" value="GLUTAMINE--FRUCTOSE-6-PHOSPHATE TRANSAMINASE (ISOMERIZING)"/>
    <property type="match status" value="1"/>
</dbReference>
<dbReference type="Proteomes" id="UP000823405">
    <property type="component" value="Unassembled WGS sequence"/>
</dbReference>
<dbReference type="InterPro" id="IPR027417">
    <property type="entry name" value="P-loop_NTPase"/>
</dbReference>
<dbReference type="Pfam" id="PF13558">
    <property type="entry name" value="SbcC_Walker_B"/>
    <property type="match status" value="1"/>
</dbReference>
<dbReference type="InterPro" id="IPR035466">
    <property type="entry name" value="GlmS/AgaS_SIS"/>
</dbReference>
<dbReference type="InterPro" id="IPR035490">
    <property type="entry name" value="GlmS/FrlB_SIS"/>
</dbReference>
<keyword evidence="14" id="KW-0175">Coiled coil</keyword>
<comment type="pathway">
    <text evidence="4">Nucleotide-sugar biosynthesis; UDP-N-acetyl-alpha-D-glucosamine biosynthesis; alpha-D-glucosamine 6-phosphate from D-fructose 6-phosphate: step 1/1.</text>
</comment>
<feature type="domain" description="Glutamine amidotransferase type-2" evidence="15">
    <location>
        <begin position="440"/>
        <end position="654"/>
    </location>
</feature>
<dbReference type="PANTHER" id="PTHR10937">
    <property type="entry name" value="GLUCOSAMINE--FRUCTOSE-6-PHOSPHATE AMINOTRANSFERASE, ISOMERIZING"/>
    <property type="match status" value="1"/>
</dbReference>
<dbReference type="GO" id="GO:0006002">
    <property type="term" value="P:fructose 6-phosphate metabolic process"/>
    <property type="evidence" value="ECO:0007669"/>
    <property type="project" value="TreeGrafter"/>
</dbReference>
<evidence type="ECO:0000256" key="11">
    <source>
        <dbReference type="ARBA" id="ARBA00022962"/>
    </source>
</evidence>
<evidence type="ECO:0000256" key="2">
    <source>
        <dbReference type="ARBA" id="ARBA00003267"/>
    </source>
</evidence>
<dbReference type="SUPFAM" id="SSF51161">
    <property type="entry name" value="Trimeric LpxA-like enzymes"/>
    <property type="match status" value="1"/>
</dbReference>
<comment type="caution">
    <text evidence="17">The sequence shown here is derived from an EMBL/GenBank/DDBJ whole genome shotgun (WGS) entry which is preliminary data.</text>
</comment>
<reference evidence="17" key="1">
    <citation type="journal article" date="2020" name="Fungal Divers.">
        <title>Resolving the Mortierellaceae phylogeny through synthesis of multi-gene phylogenetics and phylogenomics.</title>
        <authorList>
            <person name="Vandepol N."/>
            <person name="Liber J."/>
            <person name="Desiro A."/>
            <person name="Na H."/>
            <person name="Kennedy M."/>
            <person name="Barry K."/>
            <person name="Grigoriev I.V."/>
            <person name="Miller A.N."/>
            <person name="O'Donnell K."/>
            <person name="Stajich J.E."/>
            <person name="Bonito G."/>
        </authorList>
    </citation>
    <scope>NUCLEOTIDE SEQUENCE</scope>
    <source>
        <strain evidence="17">NVP60</strain>
    </source>
</reference>
<dbReference type="NCBIfam" id="TIGR01173">
    <property type="entry name" value="glmU"/>
    <property type="match status" value="1"/>
</dbReference>
<dbReference type="SUPFAM" id="SSF56235">
    <property type="entry name" value="N-terminal nucleophile aminohydrolases (Ntn hydrolases)"/>
    <property type="match status" value="1"/>
</dbReference>
<dbReference type="Pfam" id="PF01380">
    <property type="entry name" value="SIS"/>
    <property type="match status" value="1"/>
</dbReference>
<dbReference type="CDD" id="cd05009">
    <property type="entry name" value="SIS_GlmS_GlmD_2"/>
    <property type="match status" value="1"/>
</dbReference>
<dbReference type="InterPro" id="IPR047084">
    <property type="entry name" value="GFAT_N"/>
</dbReference>
<dbReference type="InterPro" id="IPR029044">
    <property type="entry name" value="Nucleotide-diphossugar_trans"/>
</dbReference>
<evidence type="ECO:0000256" key="5">
    <source>
        <dbReference type="ARBA" id="ARBA00012916"/>
    </source>
</evidence>
<dbReference type="HAMAP" id="MF_01631">
    <property type="entry name" value="GlmU"/>
    <property type="match status" value="1"/>
</dbReference>
<evidence type="ECO:0000256" key="8">
    <source>
        <dbReference type="ARBA" id="ARBA00022576"/>
    </source>
</evidence>
<dbReference type="InterPro" id="IPR005855">
    <property type="entry name" value="GFAT"/>
</dbReference>
<evidence type="ECO:0000256" key="9">
    <source>
        <dbReference type="ARBA" id="ARBA00022679"/>
    </source>
</evidence>
<dbReference type="Pfam" id="PF25087">
    <property type="entry name" value="GMPPB_C"/>
    <property type="match status" value="1"/>
</dbReference>
<evidence type="ECO:0000256" key="3">
    <source>
        <dbReference type="ARBA" id="ARBA00004496"/>
    </source>
</evidence>
<dbReference type="SUPFAM" id="SSF52540">
    <property type="entry name" value="P-loop containing nucleoside triphosphate hydrolases"/>
    <property type="match status" value="1"/>
</dbReference>
<dbReference type="Pfam" id="PF13522">
    <property type="entry name" value="GATase_6"/>
    <property type="match status" value="1"/>
</dbReference>
<comment type="catalytic activity">
    <reaction evidence="1">
        <text>D-fructose 6-phosphate + L-glutamine = D-glucosamine 6-phosphate + L-glutamate</text>
        <dbReference type="Rhea" id="RHEA:13237"/>
        <dbReference type="ChEBI" id="CHEBI:29985"/>
        <dbReference type="ChEBI" id="CHEBI:58359"/>
        <dbReference type="ChEBI" id="CHEBI:58725"/>
        <dbReference type="ChEBI" id="CHEBI:61527"/>
        <dbReference type="EC" id="2.6.1.16"/>
    </reaction>
</comment>
<dbReference type="GO" id="GO:0003977">
    <property type="term" value="F:UDP-N-acetylglucosamine diphosphorylase activity"/>
    <property type="evidence" value="ECO:0007669"/>
    <property type="project" value="InterPro"/>
</dbReference>
<protein>
    <recommendedName>
        <fullName evidence="6">Glutamine--fructose-6-phosphate aminotransferase [isomerizing]</fullName>
        <ecNumber evidence="5">2.6.1.16</ecNumber>
    </recommendedName>
    <alternativeName>
        <fullName evidence="13">D-fructose-6-phosphate amidotransferase</fullName>
    </alternativeName>
    <alternativeName>
        <fullName evidence="12">Hexosephosphate aminotransferase</fullName>
    </alternativeName>
</protein>
<keyword evidence="7" id="KW-0963">Cytoplasm</keyword>